<dbReference type="Gene3D" id="3.40.50.720">
    <property type="entry name" value="NAD(P)-binding Rossmann-like Domain"/>
    <property type="match status" value="1"/>
</dbReference>
<dbReference type="eggNOG" id="KOG1208">
    <property type="taxonomic scope" value="Eukaryota"/>
</dbReference>
<evidence type="ECO:0000313" key="3">
    <source>
        <dbReference type="Proteomes" id="UP000001745"/>
    </source>
</evidence>
<dbReference type="PANTHER" id="PTHR43157:SF35">
    <property type="entry name" value="DEHYDROGENASE_REDUCTASE FAMILY PROTEIN, PUTATIVE-RELATED"/>
    <property type="match status" value="1"/>
</dbReference>
<evidence type="ECO:0000256" key="1">
    <source>
        <dbReference type="ARBA" id="ARBA00023002"/>
    </source>
</evidence>
<reference evidence="3" key="1">
    <citation type="journal article" date="2015" name="Genome Announc.">
        <title>Genome sequence of the AIDS-associated pathogen Penicillium marneffei (ATCC18224) and its near taxonomic relative Talaromyces stipitatus (ATCC10500).</title>
        <authorList>
            <person name="Nierman W.C."/>
            <person name="Fedorova-Abrams N.D."/>
            <person name="Andrianopoulos A."/>
        </authorList>
    </citation>
    <scope>NUCLEOTIDE SEQUENCE [LARGE SCALE GENOMIC DNA]</scope>
    <source>
        <strain evidence="3">ATCC 10500 / CBS 375.48 / QM 6759 / NRRL 1006</strain>
    </source>
</reference>
<dbReference type="STRING" id="441959.B8M0G5"/>
<dbReference type="AlphaFoldDB" id="B8M0G5"/>
<name>B8M0G5_TALSN</name>
<dbReference type="Pfam" id="PF00106">
    <property type="entry name" value="adh_short"/>
    <property type="match status" value="1"/>
</dbReference>
<dbReference type="GO" id="GO:0016491">
    <property type="term" value="F:oxidoreductase activity"/>
    <property type="evidence" value="ECO:0007669"/>
    <property type="project" value="UniProtKB-KW"/>
</dbReference>
<keyword evidence="3" id="KW-1185">Reference proteome</keyword>
<dbReference type="RefSeq" id="XP_002478225.1">
    <property type="nucleotide sequence ID" value="XM_002478180.1"/>
</dbReference>
<protein>
    <submittedName>
        <fullName evidence="2">Short-chain dehydrogenase/reductase family protein, putative</fullName>
    </submittedName>
</protein>
<dbReference type="SUPFAM" id="SSF51735">
    <property type="entry name" value="NAD(P)-binding Rossmann-fold domains"/>
    <property type="match status" value="1"/>
</dbReference>
<dbReference type="Proteomes" id="UP000001745">
    <property type="component" value="Unassembled WGS sequence"/>
</dbReference>
<dbReference type="OrthoDB" id="191139at2759"/>
<dbReference type="InParanoid" id="B8M0G5"/>
<organism evidence="2 3">
    <name type="scientific">Talaromyces stipitatus (strain ATCC 10500 / CBS 375.48 / QM 6759 / NRRL 1006)</name>
    <name type="common">Penicillium stipitatum</name>
    <dbReference type="NCBI Taxonomy" id="441959"/>
    <lineage>
        <taxon>Eukaryota</taxon>
        <taxon>Fungi</taxon>
        <taxon>Dikarya</taxon>
        <taxon>Ascomycota</taxon>
        <taxon>Pezizomycotina</taxon>
        <taxon>Eurotiomycetes</taxon>
        <taxon>Eurotiomycetidae</taxon>
        <taxon>Eurotiales</taxon>
        <taxon>Trichocomaceae</taxon>
        <taxon>Talaromyces</taxon>
        <taxon>Talaromyces sect. Talaromyces</taxon>
    </lineage>
</organism>
<proteinExistence type="predicted"/>
<dbReference type="GeneID" id="8106099"/>
<dbReference type="PRINTS" id="PR00081">
    <property type="entry name" value="GDHRDH"/>
</dbReference>
<dbReference type="HOGENOM" id="CLU_010194_44_4_1"/>
<dbReference type="InterPro" id="IPR002347">
    <property type="entry name" value="SDR_fam"/>
</dbReference>
<dbReference type="EMBL" id="EQ962653">
    <property type="protein sequence ID" value="EED21262.1"/>
    <property type="molecule type" value="Genomic_DNA"/>
</dbReference>
<dbReference type="PhylomeDB" id="B8M0G5"/>
<sequence>MSNQLEKLASFEASNLGFIWRQFTRPKPLPAGIRLNGNVAIVTGSNTGLGLSVSRQLLDLGLSHLVMAVRSVSKGEAAAVELREKFPKAIITVWFLDMGSYDSIRAFAAQCGTLQRIDIAILNAGLMQSEYVINPSTQHEVTLQVNYLSTALLAIMLLPKLKASRNHGGSRPPVLSIVGSDMMYSAKFKTPGSILAQFQDHKTFDGTSWYAKSKILQMFFVSKLVDFVSSDNVLVNVSNPGMTAGTSFFQGHPAIVQKIISVAQWIFARSADVGATAYLDAVLVRGNISHGSFASDWTIKPYPKLFYTKCGDEFKENLWQETMDEFKFLDAWKIVNDLKEKNAGI</sequence>
<keyword evidence="1" id="KW-0560">Oxidoreductase</keyword>
<gene>
    <name evidence="2" type="ORF">TSTA_084930</name>
</gene>
<evidence type="ECO:0000313" key="2">
    <source>
        <dbReference type="EMBL" id="EED21262.1"/>
    </source>
</evidence>
<dbReference type="InterPro" id="IPR036291">
    <property type="entry name" value="NAD(P)-bd_dom_sf"/>
</dbReference>
<dbReference type="VEuPathDB" id="FungiDB:TSTA_084930"/>
<dbReference type="PANTHER" id="PTHR43157">
    <property type="entry name" value="PHOSPHATIDYLINOSITOL-GLYCAN BIOSYNTHESIS CLASS F PROTEIN-RELATED"/>
    <property type="match status" value="1"/>
</dbReference>
<accession>B8M0G5</accession>
<dbReference type="OMA" id="HMILAVR"/>